<evidence type="ECO:0000313" key="1">
    <source>
        <dbReference type="EMBL" id="GFH15086.1"/>
    </source>
</evidence>
<organism evidence="1 2">
    <name type="scientific">Haematococcus lacustris</name>
    <name type="common">Green alga</name>
    <name type="synonym">Haematococcus pluvialis</name>
    <dbReference type="NCBI Taxonomy" id="44745"/>
    <lineage>
        <taxon>Eukaryota</taxon>
        <taxon>Viridiplantae</taxon>
        <taxon>Chlorophyta</taxon>
        <taxon>core chlorophytes</taxon>
        <taxon>Chlorophyceae</taxon>
        <taxon>CS clade</taxon>
        <taxon>Chlamydomonadales</taxon>
        <taxon>Haematococcaceae</taxon>
        <taxon>Haematococcus</taxon>
    </lineage>
</organism>
<sequence length="469" mass="49381">LLGRRVDPDDVTKFDCSNNVTEPGFDAVLSWTMEMSVADMLGEAMVHNTSISNALLSGLAWGQMGTQVAAFQPSANNGTTPLLALVCSLEGKTAGSTVHFVEVQAMCGDAWPSVAAVVTVATTGSGMFTSTEAGCTALDAAVAQYAEQVLTRSPAFPYTTAFPEPWQCSATETGLLGNYTLHPYIAQQFVTALVATTPDAAALRQQLVLQVVAQTGFPRCDRNSFTIGSSRTGPNSTDTTASTFACPYSGQAFASLQAQVHHPPLSILYAAPELCCAAEGGLTEEWMPLSLLATGFEGTSAPADAGCNNATAALSDQAYAMVVPERRLPLQMGCSLTGQGTAALAAAIDHASIRMFQERLAASASLQARVVQAALAALGPLRCTDRSLGGVISFSSAVDEFASSTEVPPSMTLMCSTAGWANTPQRKYAAVPQLCCPANVSFLQQHQPLFDAIYHKFLRQHEGNRRRNT</sequence>
<name>A0A699Z725_HAELA</name>
<comment type="caution">
    <text evidence="1">The sequence shown here is derived from an EMBL/GenBank/DDBJ whole genome shotgun (WGS) entry which is preliminary data.</text>
</comment>
<feature type="non-terminal residue" evidence="1">
    <location>
        <position position="1"/>
    </location>
</feature>
<accession>A0A699Z725</accession>
<gene>
    <name evidence="1" type="ORF">HaLaN_11250</name>
</gene>
<dbReference type="AlphaFoldDB" id="A0A699Z725"/>
<dbReference type="Proteomes" id="UP000485058">
    <property type="component" value="Unassembled WGS sequence"/>
</dbReference>
<dbReference type="EMBL" id="BLLF01000805">
    <property type="protein sequence ID" value="GFH15086.1"/>
    <property type="molecule type" value="Genomic_DNA"/>
</dbReference>
<keyword evidence="2" id="KW-1185">Reference proteome</keyword>
<protein>
    <submittedName>
        <fullName evidence="1">Uncharacterized protein</fullName>
    </submittedName>
</protein>
<reference evidence="1 2" key="1">
    <citation type="submission" date="2020-02" db="EMBL/GenBank/DDBJ databases">
        <title>Draft genome sequence of Haematococcus lacustris strain NIES-144.</title>
        <authorList>
            <person name="Morimoto D."/>
            <person name="Nakagawa S."/>
            <person name="Yoshida T."/>
            <person name="Sawayama S."/>
        </authorList>
    </citation>
    <scope>NUCLEOTIDE SEQUENCE [LARGE SCALE GENOMIC DNA]</scope>
    <source>
        <strain evidence="1 2">NIES-144</strain>
    </source>
</reference>
<evidence type="ECO:0000313" key="2">
    <source>
        <dbReference type="Proteomes" id="UP000485058"/>
    </source>
</evidence>
<proteinExistence type="predicted"/>